<dbReference type="Proteomes" id="UP000515204">
    <property type="component" value="Unplaced"/>
</dbReference>
<dbReference type="GO" id="GO:0005886">
    <property type="term" value="C:plasma membrane"/>
    <property type="evidence" value="ECO:0007669"/>
    <property type="project" value="UniProtKB-SubCell"/>
</dbReference>
<evidence type="ECO:0000256" key="7">
    <source>
        <dbReference type="ARBA" id="ARBA00022692"/>
    </source>
</evidence>
<name>A0A6P3XC20_DINQU</name>
<evidence type="ECO:0000256" key="9">
    <source>
        <dbReference type="ARBA" id="ARBA00022989"/>
    </source>
</evidence>
<evidence type="ECO:0000256" key="12">
    <source>
        <dbReference type="RuleBase" id="RU910715"/>
    </source>
</evidence>
<dbReference type="FunFam" id="1.20.1280.290:FF:000004">
    <property type="entry name" value="Sugar transporter SWEET"/>
    <property type="match status" value="1"/>
</dbReference>
<keyword evidence="11 12" id="KW-0472">Membrane</keyword>
<dbReference type="OrthoDB" id="409725at2759"/>
<protein>
    <recommendedName>
        <fullName evidence="12">Sugar transporter SWEET</fullName>
    </recommendedName>
</protein>
<comment type="subcellular location">
    <subcellularLocation>
        <location evidence="1 12">Cell membrane</location>
        <topology evidence="1 12">Multi-pass membrane protein</topology>
    </subcellularLocation>
    <subcellularLocation>
        <location evidence="2">Golgi apparatus membrane</location>
        <topology evidence="2">Multi-pass membrane protein</topology>
    </subcellularLocation>
</comment>
<evidence type="ECO:0000313" key="13">
    <source>
        <dbReference type="Proteomes" id="UP000515204"/>
    </source>
</evidence>
<evidence type="ECO:0000256" key="8">
    <source>
        <dbReference type="ARBA" id="ARBA00022737"/>
    </source>
</evidence>
<keyword evidence="13" id="KW-1185">Reference proteome</keyword>
<dbReference type="KEGG" id="dqu:106745053"/>
<dbReference type="Pfam" id="PF03083">
    <property type="entry name" value="MtN3_slv"/>
    <property type="match status" value="2"/>
</dbReference>
<keyword evidence="5" id="KW-1003">Cell membrane</keyword>
<dbReference type="AlphaFoldDB" id="A0A6P3XC20"/>
<dbReference type="GO" id="GO:0051119">
    <property type="term" value="F:sugar transmembrane transporter activity"/>
    <property type="evidence" value="ECO:0007669"/>
    <property type="project" value="InterPro"/>
</dbReference>
<dbReference type="Gene3D" id="1.20.1280.290">
    <property type="match status" value="2"/>
</dbReference>
<feature type="transmembrane region" description="Helical" evidence="12">
    <location>
        <begin position="157"/>
        <end position="178"/>
    </location>
</feature>
<sequence length="222" mass="25043">MTLEEYKEIVGLCAMYITMLQMLAGTVICKNIYQKSTSKGVDPIPFLGGIGLCILMLRYAWMLGDPAMINVNVFGVVTNAAYMTVYYYYAPNIKDVLNLIWKATIFVTVFLVYAQIEHPSNVEFRFGIVVTALLLLLIAAPLIHLREIIKTKNTEILPFPLILMGTLVSFNWLLYGLIIDNVFIIFQNAVGFTLNVTQLSLFVIFPSKKPQDGLLSEQKKED</sequence>
<feature type="transmembrane region" description="Helical" evidence="12">
    <location>
        <begin position="96"/>
        <end position="114"/>
    </location>
</feature>
<keyword evidence="4 12" id="KW-0813">Transport</keyword>
<feature type="transmembrane region" description="Helical" evidence="12">
    <location>
        <begin position="6"/>
        <end position="29"/>
    </location>
</feature>
<feature type="transmembrane region" description="Helical" evidence="12">
    <location>
        <begin position="67"/>
        <end position="89"/>
    </location>
</feature>
<evidence type="ECO:0000256" key="11">
    <source>
        <dbReference type="ARBA" id="ARBA00023136"/>
    </source>
</evidence>
<dbReference type="InterPro" id="IPR004316">
    <property type="entry name" value="SWEET_rpt"/>
</dbReference>
<evidence type="ECO:0000256" key="10">
    <source>
        <dbReference type="ARBA" id="ARBA00023034"/>
    </source>
</evidence>
<organism evidence="13 14">
    <name type="scientific">Dinoponera quadriceps</name>
    <name type="common">South American ant</name>
    <dbReference type="NCBI Taxonomy" id="609295"/>
    <lineage>
        <taxon>Eukaryota</taxon>
        <taxon>Metazoa</taxon>
        <taxon>Ecdysozoa</taxon>
        <taxon>Arthropoda</taxon>
        <taxon>Hexapoda</taxon>
        <taxon>Insecta</taxon>
        <taxon>Pterygota</taxon>
        <taxon>Neoptera</taxon>
        <taxon>Endopterygota</taxon>
        <taxon>Hymenoptera</taxon>
        <taxon>Apocrita</taxon>
        <taxon>Aculeata</taxon>
        <taxon>Formicoidea</taxon>
        <taxon>Formicidae</taxon>
        <taxon>Ponerinae</taxon>
        <taxon>Ponerini</taxon>
        <taxon>Dinoponera</taxon>
    </lineage>
</organism>
<evidence type="ECO:0000313" key="14">
    <source>
        <dbReference type="RefSeq" id="XP_014475792.1"/>
    </source>
</evidence>
<evidence type="ECO:0000256" key="6">
    <source>
        <dbReference type="ARBA" id="ARBA00022597"/>
    </source>
</evidence>
<evidence type="ECO:0000256" key="4">
    <source>
        <dbReference type="ARBA" id="ARBA00022448"/>
    </source>
</evidence>
<keyword evidence="9 12" id="KW-1133">Transmembrane helix</keyword>
<dbReference type="GO" id="GO:0000139">
    <property type="term" value="C:Golgi membrane"/>
    <property type="evidence" value="ECO:0007669"/>
    <property type="project" value="UniProtKB-SubCell"/>
</dbReference>
<reference evidence="14" key="1">
    <citation type="submission" date="2025-08" db="UniProtKB">
        <authorList>
            <consortium name="RefSeq"/>
        </authorList>
    </citation>
    <scope>IDENTIFICATION</scope>
</reference>
<evidence type="ECO:0000256" key="2">
    <source>
        <dbReference type="ARBA" id="ARBA00004653"/>
    </source>
</evidence>
<gene>
    <name evidence="14" type="primary">LOC106745053</name>
</gene>
<dbReference type="PANTHER" id="PTHR10791:SF5">
    <property type="entry name" value="SUGAR TRANSPORTER SWEET"/>
    <property type="match status" value="1"/>
</dbReference>
<dbReference type="RefSeq" id="XP_014475792.1">
    <property type="nucleotide sequence ID" value="XM_014620306.1"/>
</dbReference>
<feature type="transmembrane region" description="Helical" evidence="12">
    <location>
        <begin position="184"/>
        <end position="205"/>
    </location>
</feature>
<comment type="similarity">
    <text evidence="3 12">Belongs to the SWEET sugar transporter family.</text>
</comment>
<keyword evidence="10" id="KW-0333">Golgi apparatus</keyword>
<dbReference type="PANTHER" id="PTHR10791">
    <property type="entry name" value="RAG1-ACTIVATING PROTEIN 1"/>
    <property type="match status" value="1"/>
</dbReference>
<evidence type="ECO:0000256" key="3">
    <source>
        <dbReference type="ARBA" id="ARBA00007809"/>
    </source>
</evidence>
<dbReference type="GeneID" id="106745053"/>
<proteinExistence type="inferred from homology"/>
<comment type="function">
    <text evidence="12">Mediates sugar transport across membranes.</text>
</comment>
<feature type="transmembrane region" description="Helical" evidence="12">
    <location>
        <begin position="126"/>
        <end position="145"/>
    </location>
</feature>
<accession>A0A6P3XC20</accession>
<dbReference type="InterPro" id="IPR047664">
    <property type="entry name" value="SWEET"/>
</dbReference>
<keyword evidence="6 12" id="KW-0762">Sugar transport</keyword>
<keyword evidence="8" id="KW-0677">Repeat</keyword>
<evidence type="ECO:0000256" key="5">
    <source>
        <dbReference type="ARBA" id="ARBA00022475"/>
    </source>
</evidence>
<feature type="transmembrane region" description="Helical" evidence="12">
    <location>
        <begin position="41"/>
        <end position="61"/>
    </location>
</feature>
<keyword evidence="7 12" id="KW-0812">Transmembrane</keyword>
<evidence type="ECO:0000256" key="1">
    <source>
        <dbReference type="ARBA" id="ARBA00004651"/>
    </source>
</evidence>